<gene>
    <name evidence="3" type="ORF">MERR_LOCUS14321</name>
</gene>
<dbReference type="Proteomes" id="UP000467841">
    <property type="component" value="Unassembled WGS sequence"/>
</dbReference>
<feature type="region of interest" description="Disordered" evidence="1">
    <location>
        <begin position="53"/>
        <end position="94"/>
    </location>
</feature>
<evidence type="ECO:0000313" key="3">
    <source>
        <dbReference type="EMBL" id="CAA7027086.1"/>
    </source>
</evidence>
<dbReference type="EMBL" id="CACVBM020001052">
    <property type="protein sequence ID" value="CAA7027086.1"/>
    <property type="molecule type" value="Genomic_DNA"/>
</dbReference>
<reference evidence="3" key="1">
    <citation type="submission" date="2020-01" db="EMBL/GenBank/DDBJ databases">
        <authorList>
            <person name="Mishra B."/>
        </authorList>
    </citation>
    <scope>NUCLEOTIDE SEQUENCE [LARGE SCALE GENOMIC DNA]</scope>
</reference>
<feature type="region of interest" description="Disordered" evidence="1">
    <location>
        <begin position="142"/>
        <end position="167"/>
    </location>
</feature>
<dbReference type="Pfam" id="PF17780">
    <property type="entry name" value="OCRE"/>
    <property type="match status" value="1"/>
</dbReference>
<name>A0A6D2IPN6_9BRAS</name>
<feature type="region of interest" description="Disordered" evidence="1">
    <location>
        <begin position="1"/>
        <end position="41"/>
    </location>
</feature>
<dbReference type="InterPro" id="IPR041591">
    <property type="entry name" value="OCRE"/>
</dbReference>
<dbReference type="InterPro" id="IPR039905">
    <property type="entry name" value="CD2BP2/Lin1"/>
</dbReference>
<keyword evidence="4" id="KW-1185">Reference proteome</keyword>
<evidence type="ECO:0000313" key="4">
    <source>
        <dbReference type="Proteomes" id="UP000467841"/>
    </source>
</evidence>
<dbReference type="PANTHER" id="PTHR13138:SF3">
    <property type="entry name" value="CD2 ANTIGEN CYTOPLASMIC TAIL-BINDING PROTEIN 2"/>
    <property type="match status" value="1"/>
</dbReference>
<evidence type="ECO:0000256" key="1">
    <source>
        <dbReference type="SAM" id="MobiDB-lite"/>
    </source>
</evidence>
<feature type="compositionally biased region" description="Acidic residues" evidence="1">
    <location>
        <begin position="74"/>
        <end position="87"/>
    </location>
</feature>
<feature type="domain" description="OCRE" evidence="2">
    <location>
        <begin position="305"/>
        <end position="354"/>
    </location>
</feature>
<comment type="caution">
    <text evidence="3">The sequence shown here is derived from an EMBL/GenBank/DDBJ whole genome shotgun (WGS) entry which is preliminary data.</text>
</comment>
<dbReference type="PANTHER" id="PTHR13138">
    <property type="entry name" value="PROTEIN LIN1"/>
    <property type="match status" value="1"/>
</dbReference>
<proteinExistence type="predicted"/>
<evidence type="ECO:0000259" key="2">
    <source>
        <dbReference type="Pfam" id="PF17780"/>
    </source>
</evidence>
<accession>A0A6D2IPN6</accession>
<dbReference type="AlphaFoldDB" id="A0A6D2IPN6"/>
<dbReference type="OrthoDB" id="331341at2759"/>
<sequence length="363" mass="41089">MGDQSSRKNLKRAFLEDEDSDMQPPEKRVRFPKGKKAKPEQLLEEEAVARRQARTAAKERAQIRSQNTAHLFIDDDENAEAEETYENDENRTEDGIQIEAFSLDREKEEGYFDADGNFVEYVREKEVQDAWLDSIETNPLYMGRSAANDTEKDEDGVDEKPVEELSQEDIGVMKRRIANVLEPGETVLRALRRLKGNSKDRKVKMTSETKVIFDQLTEDADKLIQNGDYNVYHEDQEVFQREAEGYERLAQARGNGTANTESCDMFGDDEDVPDPSSGLPSGFISGTQLNPGSTVAETGALQHDGSDYVFDESSGYYYSSSSGYYYDANTGLYCYATTGKWYKYDEETKEYEEVVSEVASGEA</sequence>
<dbReference type="GO" id="GO:0005682">
    <property type="term" value="C:U5 snRNP"/>
    <property type="evidence" value="ECO:0007669"/>
    <property type="project" value="InterPro"/>
</dbReference>
<organism evidence="3 4">
    <name type="scientific">Microthlaspi erraticum</name>
    <dbReference type="NCBI Taxonomy" id="1685480"/>
    <lineage>
        <taxon>Eukaryota</taxon>
        <taxon>Viridiplantae</taxon>
        <taxon>Streptophyta</taxon>
        <taxon>Embryophyta</taxon>
        <taxon>Tracheophyta</taxon>
        <taxon>Spermatophyta</taxon>
        <taxon>Magnoliopsida</taxon>
        <taxon>eudicotyledons</taxon>
        <taxon>Gunneridae</taxon>
        <taxon>Pentapetalae</taxon>
        <taxon>rosids</taxon>
        <taxon>malvids</taxon>
        <taxon>Brassicales</taxon>
        <taxon>Brassicaceae</taxon>
        <taxon>Coluteocarpeae</taxon>
        <taxon>Microthlaspi</taxon>
    </lineage>
</organism>
<protein>
    <recommendedName>
        <fullName evidence="2">OCRE domain-containing protein</fullName>
    </recommendedName>
</protein>